<dbReference type="eggNOG" id="arCOG01264">
    <property type="taxonomic scope" value="Archaea"/>
</dbReference>
<comment type="caution">
    <text evidence="3">The sequence shown here is derived from an EMBL/GenBank/DDBJ whole genome shotgun (WGS) entry which is preliminary data.</text>
</comment>
<evidence type="ECO:0000256" key="1">
    <source>
        <dbReference type="ARBA" id="ARBA00006484"/>
    </source>
</evidence>
<keyword evidence="4" id="KW-1185">Reference proteome</keyword>
<dbReference type="InterPro" id="IPR002347">
    <property type="entry name" value="SDR_fam"/>
</dbReference>
<dbReference type="PANTHER" id="PTHR24320">
    <property type="entry name" value="RETINOL DEHYDROGENASE"/>
    <property type="match status" value="1"/>
</dbReference>
<dbReference type="InterPro" id="IPR036291">
    <property type="entry name" value="NAD(P)-bd_dom_sf"/>
</dbReference>
<gene>
    <name evidence="3" type="ORF">C447_12490</name>
</gene>
<evidence type="ECO:0000313" key="3">
    <source>
        <dbReference type="EMBL" id="EMA37792.1"/>
    </source>
</evidence>
<evidence type="ECO:0000256" key="2">
    <source>
        <dbReference type="ARBA" id="ARBA00023002"/>
    </source>
</evidence>
<comment type="similarity">
    <text evidence="1">Belongs to the short-chain dehydrogenases/reductases (SDR) family.</text>
</comment>
<keyword evidence="2" id="KW-0560">Oxidoreductase</keyword>
<organism evidence="3 4">
    <name type="scientific">Halococcus hamelinensis 100A6</name>
    <dbReference type="NCBI Taxonomy" id="1132509"/>
    <lineage>
        <taxon>Archaea</taxon>
        <taxon>Methanobacteriati</taxon>
        <taxon>Methanobacteriota</taxon>
        <taxon>Stenosarchaea group</taxon>
        <taxon>Halobacteria</taxon>
        <taxon>Halobacteriales</taxon>
        <taxon>Halococcaceae</taxon>
        <taxon>Halococcus</taxon>
    </lineage>
</organism>
<dbReference type="OrthoDB" id="10454at2157"/>
<protein>
    <submittedName>
        <fullName evidence="3">Dehydrogenase/reductase</fullName>
    </submittedName>
</protein>
<evidence type="ECO:0000313" key="4">
    <source>
        <dbReference type="Proteomes" id="UP000011566"/>
    </source>
</evidence>
<dbReference type="Pfam" id="PF13561">
    <property type="entry name" value="adh_short_C2"/>
    <property type="match status" value="1"/>
</dbReference>
<dbReference type="RefSeq" id="WP_007694344.1">
    <property type="nucleotide sequence ID" value="NZ_AOMB01000033.1"/>
</dbReference>
<dbReference type="Proteomes" id="UP000011566">
    <property type="component" value="Unassembled WGS sequence"/>
</dbReference>
<name>M0LW29_9EURY</name>
<sequence length="288" mass="31886">MVHLDLASLESVRTFADAVKHRLADDRIDMLVLNAGVQYPNVDQRSDDGFEKTFAVNHLSHYLLARELLPCLAEGGRLVITTSDTHDPGHYPFAPKELNTQALAYPPKGGFDAGVRAYAASKLCNLLTARTFAELDEVKASNIQVVAYNPGFTTDTSLFRNASGFSGTLSRLMTSSPGRLVFRFASRFNPDLYPETPERSRLMTSSPGRLVFRFASRFNPDLYPETPERAGEALAQLTLGRATPPSGSIYASLVRSDITYPDPSELARSHEARDRLWRESSKIVDITE</sequence>
<reference evidence="3 4" key="1">
    <citation type="journal article" date="2014" name="PLoS Genet.">
        <title>Phylogenetically driven sequencing of extremely halophilic archaea reveals strategies for static and dynamic osmo-response.</title>
        <authorList>
            <person name="Becker E.A."/>
            <person name="Seitzer P.M."/>
            <person name="Tritt A."/>
            <person name="Larsen D."/>
            <person name="Krusor M."/>
            <person name="Yao A.I."/>
            <person name="Wu D."/>
            <person name="Madern D."/>
            <person name="Eisen J.A."/>
            <person name="Darling A.E."/>
            <person name="Facciotti M.T."/>
        </authorList>
    </citation>
    <scope>NUCLEOTIDE SEQUENCE [LARGE SCALE GENOMIC DNA]</scope>
    <source>
        <strain evidence="3 4">100A6</strain>
    </source>
</reference>
<dbReference type="Gene3D" id="3.40.50.720">
    <property type="entry name" value="NAD(P)-binding Rossmann-like Domain"/>
    <property type="match status" value="1"/>
</dbReference>
<dbReference type="PATRIC" id="fig|1132509.6.peg.2876"/>
<proteinExistence type="inferred from homology"/>
<dbReference type="SUPFAM" id="SSF51735">
    <property type="entry name" value="NAD(P)-binding Rossmann-fold domains"/>
    <property type="match status" value="1"/>
</dbReference>
<dbReference type="PANTHER" id="PTHR24320:SF152">
    <property type="entry name" value="SHORT-CHAIN DEHYDROGENASE_REDUCTASE FAMILY PROTEIN"/>
    <property type="match status" value="1"/>
</dbReference>
<dbReference type="AlphaFoldDB" id="M0LW29"/>
<dbReference type="GO" id="GO:0016491">
    <property type="term" value="F:oxidoreductase activity"/>
    <property type="evidence" value="ECO:0007669"/>
    <property type="project" value="UniProtKB-KW"/>
</dbReference>
<accession>M0LW29</accession>
<dbReference type="EMBL" id="AOMB01000033">
    <property type="protein sequence ID" value="EMA37792.1"/>
    <property type="molecule type" value="Genomic_DNA"/>
</dbReference>